<name>A0A396GHC1_MEDTR</name>
<evidence type="ECO:0000256" key="4">
    <source>
        <dbReference type="ARBA" id="ARBA00023002"/>
    </source>
</evidence>
<dbReference type="InterPro" id="IPR017972">
    <property type="entry name" value="Cyt_P450_CS"/>
</dbReference>
<keyword evidence="9" id="KW-1133">Transmembrane helix</keyword>
<dbReference type="Gramene" id="rna44999">
    <property type="protein sequence ID" value="RHN39014.1"/>
    <property type="gene ID" value="gene44999"/>
</dbReference>
<dbReference type="SUPFAM" id="SSF48264">
    <property type="entry name" value="Cytochrome P450"/>
    <property type="match status" value="1"/>
</dbReference>
<dbReference type="GO" id="GO:0005506">
    <property type="term" value="F:iron ion binding"/>
    <property type="evidence" value="ECO:0007669"/>
    <property type="project" value="InterPro"/>
</dbReference>
<dbReference type="GO" id="GO:0002213">
    <property type="term" value="P:defense response to insect"/>
    <property type="evidence" value="ECO:0007669"/>
    <property type="project" value="EnsemblPlants"/>
</dbReference>
<dbReference type="Pfam" id="PF00067">
    <property type="entry name" value="p450"/>
    <property type="match status" value="1"/>
</dbReference>
<evidence type="ECO:0000256" key="6">
    <source>
        <dbReference type="ARBA" id="ARBA00023033"/>
    </source>
</evidence>
<dbReference type="InterPro" id="IPR002401">
    <property type="entry name" value="Cyt_P450_E_grp-I"/>
</dbReference>
<evidence type="ECO:0000313" key="10">
    <source>
        <dbReference type="EMBL" id="RHN39014.1"/>
    </source>
</evidence>
<dbReference type="EMBL" id="PSQE01000008">
    <property type="protein sequence ID" value="RHN39014.1"/>
    <property type="molecule type" value="Genomic_DNA"/>
</dbReference>
<dbReference type="PROSITE" id="PS00086">
    <property type="entry name" value="CYTOCHROME_P450"/>
    <property type="match status" value="1"/>
</dbReference>
<keyword evidence="5 7" id="KW-0408">Iron</keyword>
<dbReference type="FunFam" id="1.10.630.10:FF:000026">
    <property type="entry name" value="Cytochrome P450 82C4"/>
    <property type="match status" value="1"/>
</dbReference>
<dbReference type="GO" id="GO:0097008">
    <property type="term" value="F:(3E)-4,8-dimethyl-1,3,7-nonatriene synthase activity"/>
    <property type="evidence" value="ECO:0007669"/>
    <property type="project" value="EnsemblPlants"/>
</dbReference>
<dbReference type="Proteomes" id="UP000265566">
    <property type="component" value="Chromosome 8"/>
</dbReference>
<evidence type="ECO:0000256" key="2">
    <source>
        <dbReference type="ARBA" id="ARBA00022617"/>
    </source>
</evidence>
<dbReference type="PANTHER" id="PTHR47947">
    <property type="entry name" value="CYTOCHROME P450 82C3-RELATED"/>
    <property type="match status" value="1"/>
</dbReference>
<feature type="binding site" description="axial binding residue" evidence="7">
    <location>
        <position position="467"/>
    </location>
    <ligand>
        <name>heme</name>
        <dbReference type="ChEBI" id="CHEBI:30413"/>
    </ligand>
    <ligandPart>
        <name>Fe</name>
        <dbReference type="ChEBI" id="CHEBI:18248"/>
    </ligandPart>
</feature>
<dbReference type="GO" id="GO:0050832">
    <property type="term" value="P:defense response to fungus"/>
    <property type="evidence" value="ECO:0007669"/>
    <property type="project" value="EnsemblPlants"/>
</dbReference>
<keyword evidence="6 8" id="KW-0503">Monooxygenase</keyword>
<dbReference type="InterPro" id="IPR036396">
    <property type="entry name" value="Cyt_P450_sf"/>
</dbReference>
<comment type="cofactor">
    <cofactor evidence="7">
        <name>heme</name>
        <dbReference type="ChEBI" id="CHEBI:30413"/>
    </cofactor>
</comment>
<accession>A0A396GHC1</accession>
<proteinExistence type="inferred from homology"/>
<dbReference type="CDD" id="cd20654">
    <property type="entry name" value="CYP82"/>
    <property type="match status" value="1"/>
</dbReference>
<dbReference type="GO" id="GO:0097007">
    <property type="term" value="F:4,8,12-trimethyltrideca-1,3,7,11-tetraene synthase activity"/>
    <property type="evidence" value="ECO:0007669"/>
    <property type="project" value="EnsemblPlants"/>
</dbReference>
<evidence type="ECO:0000256" key="1">
    <source>
        <dbReference type="ARBA" id="ARBA00010617"/>
    </source>
</evidence>
<dbReference type="InterPro" id="IPR050651">
    <property type="entry name" value="Plant_Cytochrome_P450_Monoox"/>
</dbReference>
<gene>
    <name evidence="10" type="ORF">MtrunA17_Chr8g0339311</name>
</gene>
<reference evidence="10" key="1">
    <citation type="journal article" date="2018" name="Nat. Plants">
        <title>Whole-genome landscape of Medicago truncatula symbiotic genes.</title>
        <authorList>
            <person name="Pecrix Y."/>
            <person name="Gamas P."/>
            <person name="Carrere S."/>
        </authorList>
    </citation>
    <scope>NUCLEOTIDE SEQUENCE</scope>
    <source>
        <tissue evidence="10">Leaves</tissue>
    </source>
</reference>
<dbReference type="GO" id="GO:0020037">
    <property type="term" value="F:heme binding"/>
    <property type="evidence" value="ECO:0007669"/>
    <property type="project" value="InterPro"/>
</dbReference>
<comment type="caution">
    <text evidence="10">The sequence shown here is derived from an EMBL/GenBank/DDBJ whole genome shotgun (WGS) entry which is preliminary data.</text>
</comment>
<evidence type="ECO:0000256" key="9">
    <source>
        <dbReference type="SAM" id="Phobius"/>
    </source>
</evidence>
<protein>
    <submittedName>
        <fullName evidence="10">Putative cytochrome P450</fullName>
    </submittedName>
</protein>
<keyword evidence="4 8" id="KW-0560">Oxidoreductase</keyword>
<evidence type="ECO:0000256" key="8">
    <source>
        <dbReference type="RuleBase" id="RU000461"/>
    </source>
</evidence>
<dbReference type="PRINTS" id="PR00463">
    <property type="entry name" value="EP450I"/>
</dbReference>
<keyword evidence="3 7" id="KW-0479">Metal-binding</keyword>
<feature type="transmembrane region" description="Helical" evidence="9">
    <location>
        <begin position="6"/>
        <end position="23"/>
    </location>
</feature>
<evidence type="ECO:0000256" key="7">
    <source>
        <dbReference type="PIRSR" id="PIRSR602401-1"/>
    </source>
</evidence>
<dbReference type="PRINTS" id="PR00385">
    <property type="entry name" value="P450"/>
</dbReference>
<organism evidence="10">
    <name type="scientific">Medicago truncatula</name>
    <name type="common">Barrel medic</name>
    <name type="synonym">Medicago tribuloides</name>
    <dbReference type="NCBI Taxonomy" id="3880"/>
    <lineage>
        <taxon>Eukaryota</taxon>
        <taxon>Viridiplantae</taxon>
        <taxon>Streptophyta</taxon>
        <taxon>Embryophyta</taxon>
        <taxon>Tracheophyta</taxon>
        <taxon>Spermatophyta</taxon>
        <taxon>Magnoliopsida</taxon>
        <taxon>eudicotyledons</taxon>
        <taxon>Gunneridae</taxon>
        <taxon>Pentapetalae</taxon>
        <taxon>rosids</taxon>
        <taxon>fabids</taxon>
        <taxon>Fabales</taxon>
        <taxon>Fabaceae</taxon>
        <taxon>Papilionoideae</taxon>
        <taxon>50 kb inversion clade</taxon>
        <taxon>NPAAA clade</taxon>
        <taxon>Hologalegina</taxon>
        <taxon>IRL clade</taxon>
        <taxon>Trifolieae</taxon>
        <taxon>Medicago</taxon>
    </lineage>
</organism>
<feature type="transmembrane region" description="Helical" evidence="9">
    <location>
        <begin position="320"/>
        <end position="342"/>
    </location>
</feature>
<dbReference type="GO" id="GO:0009617">
    <property type="term" value="P:response to bacterium"/>
    <property type="evidence" value="ECO:0007669"/>
    <property type="project" value="EnsemblPlants"/>
</dbReference>
<evidence type="ECO:0000256" key="3">
    <source>
        <dbReference type="ARBA" id="ARBA00022723"/>
    </source>
</evidence>
<dbReference type="GO" id="GO:0046246">
    <property type="term" value="P:terpene biosynthetic process"/>
    <property type="evidence" value="ECO:0007669"/>
    <property type="project" value="EnsemblPlants"/>
</dbReference>
<comment type="similarity">
    <text evidence="1 8">Belongs to the cytochrome P450 family.</text>
</comment>
<dbReference type="AlphaFoldDB" id="A0A396GHC1"/>
<keyword evidence="9" id="KW-0472">Membrane</keyword>
<dbReference type="InterPro" id="IPR001128">
    <property type="entry name" value="Cyt_P450"/>
</dbReference>
<evidence type="ECO:0000256" key="5">
    <source>
        <dbReference type="ARBA" id="ARBA00023004"/>
    </source>
</evidence>
<keyword evidence="9" id="KW-0812">Transmembrane</keyword>
<dbReference type="SMR" id="A0A396GHC1"/>
<dbReference type="Gene3D" id="1.10.630.10">
    <property type="entry name" value="Cytochrome P450"/>
    <property type="match status" value="1"/>
</dbReference>
<keyword evidence="2 7" id="KW-0349">Heme</keyword>
<dbReference type="OrthoDB" id="507451at2759"/>
<dbReference type="PANTHER" id="PTHR47947:SF25">
    <property type="entry name" value="DIMETHYLNONATRIENE SYNTHASE"/>
    <property type="match status" value="1"/>
</dbReference>
<sequence length="530" mass="60751">MDLPSFFPIVASILALLIVQLRFRSIRSPNRLKETIFSKNHNKIPEPCFALPFIGHLHLLSTKEPYFRTFSTMAEKYGSIFSLRLGCNQTLVVNSREIAKECLTKNDKVFASRPNVAAGRYLGYNNAILALAPYGDYWRYMRKISTLELLSSHRLEKLKHVRDFEIYSLVKNLYTFVKKTNGSIEVPISKFLDHMTFNIIVKMIAGKRFSGETINQEDSEAWRLRNAIKDTTYLCGVFVMADAIPSLSWIDFQGHVGFMKRTAKEMDFILDKWLSEHYKKRDEVQSGKEDDFMDVLISMFEEDDEICGHKRETVIKATTLILILTASGSTSITLGWALSLLINHPKVLKQAKEELDTNIGKDKWVQESDIKNLKYLQAIIKETLRLYPPAPLTGIREATDDCHVAGYKVTKGTRLFINLWKLQRDPLVWSNPNKFQPERFFNIHDQIDNFQNQEFGYLPFSYGRRSCAGATFGMQVLHLTLARLIQGFDINTKDGGPVDMIEGVGLALPKENPLDVMLQPRLPLELYESL</sequence>